<dbReference type="AlphaFoldDB" id="A0A159Z3X4"/>
<evidence type="ECO:0000256" key="1">
    <source>
        <dbReference type="ARBA" id="ARBA00004141"/>
    </source>
</evidence>
<dbReference type="Proteomes" id="UP000076128">
    <property type="component" value="Chromosome"/>
</dbReference>
<organism evidence="8 9">
    <name type="scientific">Frigidibacter mobilis</name>
    <dbReference type="NCBI Taxonomy" id="1335048"/>
    <lineage>
        <taxon>Bacteria</taxon>
        <taxon>Pseudomonadati</taxon>
        <taxon>Pseudomonadota</taxon>
        <taxon>Alphaproteobacteria</taxon>
        <taxon>Rhodobacterales</taxon>
        <taxon>Paracoccaceae</taxon>
        <taxon>Frigidibacter</taxon>
    </lineage>
</organism>
<dbReference type="PATRIC" id="fig|1335048.3.peg.1730"/>
<keyword evidence="3 6" id="KW-1133">Transmembrane helix</keyword>
<dbReference type="InterPro" id="IPR020846">
    <property type="entry name" value="MFS_dom"/>
</dbReference>
<accession>A0A159Z3X4</accession>
<dbReference type="Pfam" id="PF07690">
    <property type="entry name" value="MFS_1"/>
    <property type="match status" value="1"/>
</dbReference>
<dbReference type="CDD" id="cd17321">
    <property type="entry name" value="MFS_MMR_MDR_like"/>
    <property type="match status" value="1"/>
</dbReference>
<dbReference type="KEGG" id="daa:AKL17_1662"/>
<feature type="transmembrane region" description="Helical" evidence="6">
    <location>
        <begin position="349"/>
        <end position="369"/>
    </location>
</feature>
<dbReference type="InterPro" id="IPR036259">
    <property type="entry name" value="MFS_trans_sf"/>
</dbReference>
<dbReference type="RefSeq" id="WP_066812082.1">
    <property type="nucleotide sequence ID" value="NZ_CP012661.1"/>
</dbReference>
<comment type="subcellular location">
    <subcellularLocation>
        <location evidence="1">Membrane</location>
        <topology evidence="1">Multi-pass membrane protein</topology>
    </subcellularLocation>
</comment>
<feature type="transmembrane region" description="Helical" evidence="6">
    <location>
        <begin position="315"/>
        <end position="337"/>
    </location>
</feature>
<dbReference type="EMBL" id="CP012661">
    <property type="protein sequence ID" value="AMY68914.1"/>
    <property type="molecule type" value="Genomic_DNA"/>
</dbReference>
<dbReference type="GO" id="GO:0016020">
    <property type="term" value="C:membrane"/>
    <property type="evidence" value="ECO:0007669"/>
    <property type="project" value="UniProtKB-SubCell"/>
</dbReference>
<name>A0A159Z3X4_9RHOB</name>
<dbReference type="PANTHER" id="PTHR42718:SF42">
    <property type="entry name" value="EXPORT PROTEIN"/>
    <property type="match status" value="1"/>
</dbReference>
<evidence type="ECO:0000259" key="7">
    <source>
        <dbReference type="PROSITE" id="PS50850"/>
    </source>
</evidence>
<dbReference type="Gene3D" id="1.20.1250.20">
    <property type="entry name" value="MFS general substrate transporter like domains"/>
    <property type="match status" value="1"/>
</dbReference>
<dbReference type="Gene3D" id="1.20.1720.10">
    <property type="entry name" value="Multidrug resistance protein D"/>
    <property type="match status" value="1"/>
</dbReference>
<feature type="transmembrane region" description="Helical" evidence="6">
    <location>
        <begin position="375"/>
        <end position="394"/>
    </location>
</feature>
<keyword evidence="4 6" id="KW-0472">Membrane</keyword>
<protein>
    <submittedName>
        <fullName evidence="8">EmrB/QacA subfamily drug resistance transporter</fullName>
    </submittedName>
</protein>
<feature type="transmembrane region" description="Helical" evidence="6">
    <location>
        <begin position="183"/>
        <end position="202"/>
    </location>
</feature>
<feature type="transmembrane region" description="Helical" evidence="6">
    <location>
        <begin position="494"/>
        <end position="511"/>
    </location>
</feature>
<keyword evidence="9" id="KW-1185">Reference proteome</keyword>
<dbReference type="PRINTS" id="PR01036">
    <property type="entry name" value="TCRTETB"/>
</dbReference>
<dbReference type="STRING" id="1335048.AKL17_1662"/>
<dbReference type="PROSITE" id="PS50850">
    <property type="entry name" value="MFS"/>
    <property type="match status" value="1"/>
</dbReference>
<evidence type="ECO:0000256" key="5">
    <source>
        <dbReference type="SAM" id="MobiDB-lite"/>
    </source>
</evidence>
<feature type="transmembrane region" description="Helical" evidence="6">
    <location>
        <begin position="126"/>
        <end position="147"/>
    </location>
</feature>
<feature type="transmembrane region" description="Helical" evidence="6">
    <location>
        <begin position="31"/>
        <end position="52"/>
    </location>
</feature>
<evidence type="ECO:0000256" key="3">
    <source>
        <dbReference type="ARBA" id="ARBA00022989"/>
    </source>
</evidence>
<evidence type="ECO:0000256" key="2">
    <source>
        <dbReference type="ARBA" id="ARBA00022692"/>
    </source>
</evidence>
<dbReference type="InterPro" id="IPR011701">
    <property type="entry name" value="MFS"/>
</dbReference>
<dbReference type="SUPFAM" id="SSF103473">
    <property type="entry name" value="MFS general substrate transporter"/>
    <property type="match status" value="1"/>
</dbReference>
<feature type="transmembrane region" description="Helical" evidence="6">
    <location>
        <begin position="426"/>
        <end position="444"/>
    </location>
</feature>
<feature type="transmembrane region" description="Helical" evidence="6">
    <location>
        <begin position="97"/>
        <end position="120"/>
    </location>
</feature>
<feature type="region of interest" description="Disordered" evidence="5">
    <location>
        <begin position="1"/>
        <end position="21"/>
    </location>
</feature>
<feature type="compositionally biased region" description="Basic and acidic residues" evidence="5">
    <location>
        <begin position="8"/>
        <end position="17"/>
    </location>
</feature>
<gene>
    <name evidence="8" type="ORF">AKL17_1662</name>
</gene>
<dbReference type="PANTHER" id="PTHR42718">
    <property type="entry name" value="MAJOR FACILITATOR SUPERFAMILY MULTIDRUG TRANSPORTER MFSC"/>
    <property type="match status" value="1"/>
</dbReference>
<evidence type="ECO:0000313" key="8">
    <source>
        <dbReference type="EMBL" id="AMY68914.1"/>
    </source>
</evidence>
<keyword evidence="2 6" id="KW-0812">Transmembrane</keyword>
<evidence type="ECO:0000256" key="4">
    <source>
        <dbReference type="ARBA" id="ARBA00023136"/>
    </source>
</evidence>
<evidence type="ECO:0000256" key="6">
    <source>
        <dbReference type="SAM" id="Phobius"/>
    </source>
</evidence>
<dbReference type="GO" id="GO:0022857">
    <property type="term" value="F:transmembrane transporter activity"/>
    <property type="evidence" value="ECO:0007669"/>
    <property type="project" value="InterPro"/>
</dbReference>
<proteinExistence type="predicted"/>
<reference evidence="8 9" key="1">
    <citation type="submission" date="2015-09" db="EMBL/GenBank/DDBJ databases">
        <title>Complete genome sequence of Defluviimonas alba cai42t isolated from an oilfield in Xinjiang.</title>
        <authorList>
            <person name="Geng S."/>
            <person name="Pan X."/>
            <person name="Wu X."/>
        </authorList>
    </citation>
    <scope>NUCLEOTIDE SEQUENCE [LARGE SCALE GENOMIC DNA]</scope>
    <source>
        <strain evidence="9">cai42</strain>
    </source>
</reference>
<dbReference type="OrthoDB" id="9812221at2"/>
<feature type="transmembrane region" description="Helical" evidence="6">
    <location>
        <begin position="288"/>
        <end position="309"/>
    </location>
</feature>
<evidence type="ECO:0000313" key="9">
    <source>
        <dbReference type="Proteomes" id="UP000076128"/>
    </source>
</evidence>
<feature type="transmembrane region" description="Helical" evidence="6">
    <location>
        <begin position="214"/>
        <end position="236"/>
    </location>
</feature>
<feature type="transmembrane region" description="Helical" evidence="6">
    <location>
        <begin position="248"/>
        <end position="267"/>
    </location>
</feature>
<sequence>MSSPDTPLRSERSDTRNGDQTVLDPAQRRSILITVCIALMAVIAAVTGLNVAQPHLALDLGASQSQVLWMINIYTISLAALLLPLGAVGDRWGRKPVLLTGLGIFGLANVASGLATSTGIMLGARFLSGLGAAMIMPVTLSVITSVFPDDERSKAIGVWTGVAGAGGILGMFLSAVLVDFLTWRWLFALPVVLVVVAAAMALRNVPNARQISRLRFDTIGSILSLLAIMGASFALHEGPALGWMAPETLVGLGFGLGALVAFVVWELRQDAPLLDIRLFRKRSLSSGSISLLTWFGVQAGVFIVLYPYFQTVLGWSGLLATLGLMPMALLMMVFSGVAPRLAAQIGPKATIASGVMLGGGGLALMARLVSVDGGYLSVLPGMATMGIGMGLAMTPSTEAITSSLPSEQQGVASALNDVTRELGTSLGVALLGAVFAAGYGSAIAPRLSAFPEDAAAATAQNIANALVISDQGLPYGDALYRTAQEAFVQGWQQAMWAGVAVMALLFLFVALRGPARPARIGPAADAGQ</sequence>
<feature type="transmembrane region" description="Helical" evidence="6">
    <location>
        <begin position="67"/>
        <end position="85"/>
    </location>
</feature>
<feature type="transmembrane region" description="Helical" evidence="6">
    <location>
        <begin position="156"/>
        <end position="177"/>
    </location>
</feature>
<feature type="domain" description="Major facilitator superfamily (MFS) profile" evidence="7">
    <location>
        <begin position="31"/>
        <end position="472"/>
    </location>
</feature>